<dbReference type="OrthoDB" id="223734at2"/>
<dbReference type="SUPFAM" id="SSF48452">
    <property type="entry name" value="TPR-like"/>
    <property type="match status" value="1"/>
</dbReference>
<name>D4H1N7_DENA2</name>
<evidence type="ECO:0000313" key="2">
    <source>
        <dbReference type="EMBL" id="ADD68797.1"/>
    </source>
</evidence>
<dbReference type="AlphaFoldDB" id="D4H1N7"/>
<dbReference type="EMBL" id="CP001968">
    <property type="protein sequence ID" value="ADD68797.1"/>
    <property type="molecule type" value="Genomic_DNA"/>
</dbReference>
<dbReference type="STRING" id="522772.Dacet_2034"/>
<dbReference type="InParanoid" id="D4H1N7"/>
<dbReference type="Gene3D" id="3.40.50.300">
    <property type="entry name" value="P-loop containing nucleotide triphosphate hydrolases"/>
    <property type="match status" value="1"/>
</dbReference>
<dbReference type="Proteomes" id="UP000002012">
    <property type="component" value="Chromosome"/>
</dbReference>
<gene>
    <name evidence="2" type="ordered locus">Dacet_2034</name>
</gene>
<accession>D4H1N7</accession>
<dbReference type="SUPFAM" id="SSF52540">
    <property type="entry name" value="P-loop containing nucleoside triphosphate hydrolases"/>
    <property type="match status" value="1"/>
</dbReference>
<dbReference type="PROSITE" id="PS50005">
    <property type="entry name" value="TPR"/>
    <property type="match status" value="1"/>
</dbReference>
<organism evidence="2 3">
    <name type="scientific">Denitrovibrio acetiphilus (strain DSM 12809 / NBRC 114555 / N2460)</name>
    <dbReference type="NCBI Taxonomy" id="522772"/>
    <lineage>
        <taxon>Bacteria</taxon>
        <taxon>Pseudomonadati</taxon>
        <taxon>Deferribacterota</taxon>
        <taxon>Deferribacteres</taxon>
        <taxon>Deferribacterales</taxon>
        <taxon>Geovibrionaceae</taxon>
        <taxon>Denitrovibrio</taxon>
    </lineage>
</organism>
<dbReference type="InterPro" id="IPR027417">
    <property type="entry name" value="P-loop_NTPase"/>
</dbReference>
<dbReference type="eggNOG" id="COG3629">
    <property type="taxonomic scope" value="Bacteria"/>
</dbReference>
<keyword evidence="3" id="KW-1185">Reference proteome</keyword>
<keyword evidence="1" id="KW-0802">TPR repeat</keyword>
<dbReference type="KEGG" id="dap:Dacet_2034"/>
<dbReference type="eggNOG" id="COG2909">
    <property type="taxonomic scope" value="Bacteria"/>
</dbReference>
<dbReference type="Gene3D" id="1.25.40.10">
    <property type="entry name" value="Tetratricopeptide repeat domain"/>
    <property type="match status" value="1"/>
</dbReference>
<evidence type="ECO:0000256" key="1">
    <source>
        <dbReference type="PROSITE-ProRule" id="PRU00339"/>
    </source>
</evidence>
<dbReference type="RefSeq" id="WP_013011301.1">
    <property type="nucleotide sequence ID" value="NC_013943.1"/>
</dbReference>
<protein>
    <submittedName>
        <fullName evidence="2">ATP-dependent transcriptional regulator protein-like protein</fullName>
    </submittedName>
</protein>
<sequence>MKDKFTDTNTLYDNSFIIKRDSKISELASMSNFHNIFMFSAVPGAGKSILARQVAETNYANSIWHDITDSDKDPLSFCWSLYNAIKKCFPNYSCAEMETPTGNHDKLKYETYIKAIMKSLKRYTRRKTVIVLDNTELLPTIGLGCKAVKTALLAASSTLHFIICSRRTCTDSTLANRLEKQIIIFDNSFFYFTKEEFHKLALAQLEHIIDLSGIDRIYAISEGWAHGIVTGLKYFRTRGKIPDSSIIAGQLDKFFEINALRPEDIKLYSSFAALSLLEEIPLEFSVKFSGGTELASFLINALDSNNFIQKKKKVTFILHNIYRSWLIATSKETFQKINAAAFLNAAASYELNKGSLTLAIKYLIRAQAYSRLESVMKDNIDEILRSDNNRGYNGILSDVPGKILRSTMWTALAYAYTSINIMPEQACRMFCITLQKFIDCNDKTGILLSYTGLVNFHFFLRGTSINGLKYKQLIQDCLTAEEENLSPVKIVSIYTSLAFGGMNYYPQKIIKEFINKVLPLVEKERMFRQKIEIYYVYALFNELMGSMQLCERFTDLLFAELHTIKKDPFSLLTFIMKLHRFYNIQGETKISEYIGQYAQRTMSVHMELSMLYKALLDIYETDNFAHSGDIEKLQRHMEKYSMHELNNLPAHIRAAMTSHIALGLATKFDETSRILAEKALKVAIDAEMNEYTVSEFYFYAGAIYTLLGNFKEAEMRLTKALELAQEFSNERINASSCAYMSYLYDTISDRRNAAEYAVSAVRFMMKTRQKKLKWSMPDICQNMLKYAHENDNSAEYADNIAFQQFNISFTGSSEMIPVMQINAFGEIEIRIGETALSPEQLSGNFRTMIAIILSSKNYTAHQEVIQSYIWPSSGKEHARKSFDNLMSRFRKLLSNNFPGINPKDYITINNGIVRMSHVKCNADDFINKVGEARISFENKEFTKCLLCLLTIKDTYSERYFSFINDIEKVDAKRQYTDAAMIDMMTLIYKMNSYLPDIIPLEPYLDQWHDIFIHETEMVRLAYLYYKDKNDKVKCFTIIKNFEIFLREEGFSEDEVNELIYAVKS</sequence>
<dbReference type="PaxDb" id="522772-Dacet_2034"/>
<proteinExistence type="predicted"/>
<dbReference type="HOGENOM" id="CLU_288663_0_0_0"/>
<evidence type="ECO:0000313" key="3">
    <source>
        <dbReference type="Proteomes" id="UP000002012"/>
    </source>
</evidence>
<feature type="repeat" description="TPR" evidence="1">
    <location>
        <begin position="694"/>
        <end position="727"/>
    </location>
</feature>
<dbReference type="InterPro" id="IPR019734">
    <property type="entry name" value="TPR_rpt"/>
</dbReference>
<dbReference type="InterPro" id="IPR011990">
    <property type="entry name" value="TPR-like_helical_dom_sf"/>
</dbReference>
<reference evidence="2 3" key="1">
    <citation type="journal article" date="2010" name="Stand. Genomic Sci.">
        <title>Complete genome sequence of Denitrovibrio acetiphilus type strain (N2460).</title>
        <authorList>
            <person name="Kiss H."/>
            <person name="Lang E."/>
            <person name="Lapidus A."/>
            <person name="Copeland A."/>
            <person name="Nolan M."/>
            <person name="Glavina Del Rio T."/>
            <person name="Chen F."/>
            <person name="Lucas S."/>
            <person name="Tice H."/>
            <person name="Cheng J.F."/>
            <person name="Han C."/>
            <person name="Goodwin L."/>
            <person name="Pitluck S."/>
            <person name="Liolios K."/>
            <person name="Pati A."/>
            <person name="Ivanova N."/>
            <person name="Mavromatis K."/>
            <person name="Chen A."/>
            <person name="Palaniappan K."/>
            <person name="Land M."/>
            <person name="Hauser L."/>
            <person name="Chang Y.J."/>
            <person name="Jeffries C.D."/>
            <person name="Detter J.C."/>
            <person name="Brettin T."/>
            <person name="Spring S."/>
            <person name="Rohde M."/>
            <person name="Goker M."/>
            <person name="Woyke T."/>
            <person name="Bristow J."/>
            <person name="Eisen J.A."/>
            <person name="Markowitz V."/>
            <person name="Hugenholtz P."/>
            <person name="Kyrpides N.C."/>
            <person name="Klenk H.P."/>
        </authorList>
    </citation>
    <scope>NUCLEOTIDE SEQUENCE [LARGE SCALE GENOMIC DNA]</scope>
    <source>
        <strain evidence="3">DSM 12809 / NBRC 114555 / N2460</strain>
    </source>
</reference>